<comment type="caution">
    <text evidence="1">The sequence shown here is derived from an EMBL/GenBank/DDBJ whole genome shotgun (WGS) entry which is preliminary data.</text>
</comment>
<gene>
    <name evidence="1" type="ORF">VIN01S_01050</name>
</gene>
<organism evidence="1 2">
    <name type="scientific">Vibrio inusitatus NBRC 102082</name>
    <dbReference type="NCBI Taxonomy" id="1219070"/>
    <lineage>
        <taxon>Bacteria</taxon>
        <taxon>Pseudomonadati</taxon>
        <taxon>Pseudomonadota</taxon>
        <taxon>Gammaproteobacteria</taxon>
        <taxon>Vibrionales</taxon>
        <taxon>Vibrionaceae</taxon>
        <taxon>Vibrio</taxon>
    </lineage>
</organism>
<evidence type="ECO:0000313" key="1">
    <source>
        <dbReference type="EMBL" id="GEA49301.1"/>
    </source>
</evidence>
<name>A0A4Y3HQW4_9VIBR</name>
<proteinExistence type="predicted"/>
<sequence length="116" mass="12828">MLEVLLSAALVSLLSLSLIQGGVYLQRESKRAEQSLLVLQHMENYLEYARIMTITGSASDSQWQGLEDLGFEMALSSSHKVSSLRVQGTKLEITASWINPWGQSESAALSTWVAFH</sequence>
<dbReference type="EMBL" id="BJLF01000001">
    <property type="protein sequence ID" value="GEA49301.1"/>
    <property type="molecule type" value="Genomic_DNA"/>
</dbReference>
<dbReference type="RefSeq" id="WP_141343674.1">
    <property type="nucleotide sequence ID" value="NZ_BJLF01000001.1"/>
</dbReference>
<reference evidence="1 2" key="1">
    <citation type="submission" date="2019-06" db="EMBL/GenBank/DDBJ databases">
        <title>Whole genome shotgun sequence of Vibrio inusitatus NBRC 102082.</title>
        <authorList>
            <person name="Hosoyama A."/>
            <person name="Uohara A."/>
            <person name="Ohji S."/>
            <person name="Ichikawa N."/>
        </authorList>
    </citation>
    <scope>NUCLEOTIDE SEQUENCE [LARGE SCALE GENOMIC DNA]</scope>
    <source>
        <strain evidence="1 2">NBRC 102082</strain>
    </source>
</reference>
<dbReference type="OrthoDB" id="5878938at2"/>
<evidence type="ECO:0000313" key="2">
    <source>
        <dbReference type="Proteomes" id="UP000318717"/>
    </source>
</evidence>
<protein>
    <submittedName>
        <fullName evidence="1">Uncharacterized protein</fullName>
    </submittedName>
</protein>
<keyword evidence="2" id="KW-1185">Reference proteome</keyword>
<dbReference type="Proteomes" id="UP000318717">
    <property type="component" value="Unassembled WGS sequence"/>
</dbReference>
<accession>A0A4Y3HQW4</accession>
<dbReference type="AlphaFoldDB" id="A0A4Y3HQW4"/>